<proteinExistence type="predicted"/>
<evidence type="ECO:0000313" key="3">
    <source>
        <dbReference type="EMBL" id="QCW82311.1"/>
    </source>
</evidence>
<accession>A0A4P9UPZ3</accession>
<feature type="transmembrane region" description="Helical" evidence="2">
    <location>
        <begin position="429"/>
        <end position="447"/>
    </location>
</feature>
<feature type="transmembrane region" description="Helical" evidence="2">
    <location>
        <begin position="188"/>
        <end position="207"/>
    </location>
</feature>
<organism evidence="3 4">
    <name type="scientific">Methylotuvimicrobium buryatense</name>
    <name type="common">Methylomicrobium buryatense</name>
    <dbReference type="NCBI Taxonomy" id="95641"/>
    <lineage>
        <taxon>Bacteria</taxon>
        <taxon>Pseudomonadati</taxon>
        <taxon>Pseudomonadota</taxon>
        <taxon>Gammaproteobacteria</taxon>
        <taxon>Methylococcales</taxon>
        <taxon>Methylococcaceae</taxon>
        <taxon>Methylotuvimicrobium</taxon>
    </lineage>
</organism>
<dbReference type="KEGG" id="mbur:EQU24_08705"/>
<dbReference type="InterPro" id="IPR036259">
    <property type="entry name" value="MFS_trans_sf"/>
</dbReference>
<keyword evidence="2" id="KW-0472">Membrane</keyword>
<dbReference type="STRING" id="675511.GCA_000341735_01286"/>
<dbReference type="RefSeq" id="WP_017839858.1">
    <property type="nucleotide sequence ID" value="NZ_CP035467.1"/>
</dbReference>
<feature type="transmembrane region" description="Helical" evidence="2">
    <location>
        <begin position="291"/>
        <end position="307"/>
    </location>
</feature>
<feature type="transmembrane region" description="Helical" evidence="2">
    <location>
        <begin position="319"/>
        <end position="338"/>
    </location>
</feature>
<dbReference type="Gene3D" id="1.20.1250.20">
    <property type="entry name" value="MFS general substrate transporter like domains"/>
    <property type="match status" value="1"/>
</dbReference>
<dbReference type="NCBIfam" id="NF037959">
    <property type="entry name" value="MFS_SpdSyn"/>
    <property type="match status" value="1"/>
</dbReference>
<name>A0A4P9UPZ3_METBY</name>
<feature type="transmembrane region" description="Helical" evidence="2">
    <location>
        <begin position="236"/>
        <end position="256"/>
    </location>
</feature>
<dbReference type="SUPFAM" id="SSF53335">
    <property type="entry name" value="S-adenosyl-L-methionine-dependent methyltransferases"/>
    <property type="match status" value="1"/>
</dbReference>
<keyword evidence="1" id="KW-0620">Polyamine biosynthesis</keyword>
<keyword evidence="4" id="KW-1185">Reference proteome</keyword>
<gene>
    <name evidence="3" type="ORF">EQU24_08705</name>
</gene>
<keyword evidence="2" id="KW-1133">Transmembrane helix</keyword>
<evidence type="ECO:0000256" key="1">
    <source>
        <dbReference type="ARBA" id="ARBA00023115"/>
    </source>
</evidence>
<dbReference type="SUPFAM" id="SSF103473">
    <property type="entry name" value="MFS general substrate transporter"/>
    <property type="match status" value="1"/>
</dbReference>
<protein>
    <submittedName>
        <fullName evidence="3">Spermidine synthase</fullName>
    </submittedName>
</protein>
<dbReference type="PANTHER" id="PTHR43317:SF1">
    <property type="entry name" value="THERMOSPERMINE SYNTHASE ACAULIS5"/>
    <property type="match status" value="1"/>
</dbReference>
<dbReference type="OrthoDB" id="9761985at2"/>
<reference evidence="4" key="1">
    <citation type="journal article" date="2019" name="J. Bacteriol.">
        <title>A Mutagenic Screen Identifies a TonB-Dependent Receptor Required for the Lanthanide Metal Switch in the Type I Methanotroph 'Methylotuvimicrobium buryatense' 5GB1C.</title>
        <authorList>
            <person name="Groom J.D."/>
            <person name="Ford S.M."/>
            <person name="Pesesky M.W."/>
            <person name="Lidstrom M.E."/>
        </authorList>
    </citation>
    <scope>NUCLEOTIDE SEQUENCE [LARGE SCALE GENOMIC DNA]</scope>
    <source>
        <strain evidence="4">5GB1C</strain>
    </source>
</reference>
<keyword evidence="2" id="KW-0812">Transmembrane</keyword>
<feature type="transmembrane region" description="Helical" evidence="2">
    <location>
        <begin position="350"/>
        <end position="373"/>
    </location>
</feature>
<dbReference type="Gene3D" id="3.40.50.150">
    <property type="entry name" value="Vaccinia Virus protein VP39"/>
    <property type="match status" value="1"/>
</dbReference>
<dbReference type="AlphaFoldDB" id="A0A4P9UPZ3"/>
<feature type="transmembrane region" description="Helical" evidence="2">
    <location>
        <begin position="155"/>
        <end position="176"/>
    </location>
</feature>
<feature type="transmembrane region" description="Helical" evidence="2">
    <location>
        <begin position="113"/>
        <end position="134"/>
    </location>
</feature>
<feature type="transmembrane region" description="Helical" evidence="2">
    <location>
        <begin position="82"/>
        <end position="101"/>
    </location>
</feature>
<feature type="transmembrane region" description="Helical" evidence="2">
    <location>
        <begin position="403"/>
        <end position="423"/>
    </location>
</feature>
<dbReference type="InterPro" id="IPR029063">
    <property type="entry name" value="SAM-dependent_MTases_sf"/>
</dbReference>
<dbReference type="Proteomes" id="UP000305881">
    <property type="component" value="Chromosome"/>
</dbReference>
<feature type="transmembrane region" description="Helical" evidence="2">
    <location>
        <begin position="16"/>
        <end position="37"/>
    </location>
</feature>
<evidence type="ECO:0000313" key="4">
    <source>
        <dbReference type="Proteomes" id="UP000305881"/>
    </source>
</evidence>
<feature type="transmembrane region" description="Helical" evidence="2">
    <location>
        <begin position="262"/>
        <end position="284"/>
    </location>
</feature>
<dbReference type="PANTHER" id="PTHR43317">
    <property type="entry name" value="THERMOSPERMINE SYNTHASE ACAULIS5"/>
    <property type="match status" value="1"/>
</dbReference>
<feature type="transmembrane region" description="Helical" evidence="2">
    <location>
        <begin position="49"/>
        <end position="70"/>
    </location>
</feature>
<sequence length="748" mass="84389">MDITHHSEIRRDNFPIFLFALTLFSSASLMFVLQPMFGKALLPLLGGSASVWNTCMVFYQSILFLGYLYAHFLSTRFGYRKHLAIHLSILLISLYFLPVSIPEGSRPPSSENPSIWLLSTLFVSIGLPFFVLSTNSPLLQKWFSKIGHQTSNDPYYLSIASNAGSLIALLSYPFLLEPAIGISQQQQYWSAGFLVLIGLISLCMLILKQQHFQPAVNKASQVNLVEKPELKLQIQWLLLAFVPSSLLLGTTNFISIDIATVPLLWVIPLALYLFSFILVFSGYGAAIHRKILLIQPWLVAPFLIYYFSNQKLASFSIELFIHLFIFFLCIMVCHGELAKKRPSTDYLTQYYLVMSFGGMLGGIFNSFVAPFIFSSIYEYPLMIVCALLLNPINGFGQYVKEHLAKIIFSAYLITFAVILSISVKQLDDAFLISFAIIALMGAAYFLFKKNSLYFPLVGLLVLSCAAPEKHQGGDQLLHQSRNFYGVLSVKKISDLNVDNTTHTLHEIYSGTTRHGLQLLNDVNRQCTPNGYYSPQGPLGSIFGNYNNRNNAWRIGVVGLGAGEMAGYAKASQHWTFFELDPAVVQIATNPEYFTYLTDCISGYDIQVGDARITLENQPNPFDLLVIDAFTSDSIPTHLLTKEALELYFSRLENHGLLVFHISNRYLELKKVLADHAEKLGLTLLLQEFRPEQNIPFVYRSDWAILARNEADLTPLVNADLQNNWQRVPHYADARSWTDDFTSIMSVWK</sequence>
<dbReference type="EMBL" id="CP035467">
    <property type="protein sequence ID" value="QCW82311.1"/>
    <property type="molecule type" value="Genomic_DNA"/>
</dbReference>
<evidence type="ECO:0000256" key="2">
    <source>
        <dbReference type="SAM" id="Phobius"/>
    </source>
</evidence>
<dbReference type="GO" id="GO:0006596">
    <property type="term" value="P:polyamine biosynthetic process"/>
    <property type="evidence" value="ECO:0007669"/>
    <property type="project" value="UniProtKB-KW"/>
</dbReference>